<feature type="region of interest" description="Disordered" evidence="1">
    <location>
        <begin position="53"/>
        <end position="103"/>
    </location>
</feature>
<evidence type="ECO:0000256" key="1">
    <source>
        <dbReference type="SAM" id="MobiDB-lite"/>
    </source>
</evidence>
<feature type="non-terminal residue" evidence="2">
    <location>
        <position position="1"/>
    </location>
</feature>
<dbReference type="EMBL" id="JASSZA010000004">
    <property type="protein sequence ID" value="KAK2114695.1"/>
    <property type="molecule type" value="Genomic_DNA"/>
</dbReference>
<protein>
    <submittedName>
        <fullName evidence="2">Uncharacterized protein</fullName>
    </submittedName>
</protein>
<accession>A0ABQ9VZ68</accession>
<evidence type="ECO:0000313" key="3">
    <source>
        <dbReference type="Proteomes" id="UP001266305"/>
    </source>
</evidence>
<comment type="caution">
    <text evidence="2">The sequence shown here is derived from an EMBL/GenBank/DDBJ whole genome shotgun (WGS) entry which is preliminary data.</text>
</comment>
<evidence type="ECO:0000313" key="2">
    <source>
        <dbReference type="EMBL" id="KAK2114695.1"/>
    </source>
</evidence>
<dbReference type="Proteomes" id="UP001266305">
    <property type="component" value="Unassembled WGS sequence"/>
</dbReference>
<name>A0ABQ9VZ68_SAGOE</name>
<reference evidence="2 3" key="1">
    <citation type="submission" date="2023-05" db="EMBL/GenBank/DDBJ databases">
        <title>B98-5 Cell Line De Novo Hybrid Assembly: An Optical Mapping Approach.</title>
        <authorList>
            <person name="Kananen K."/>
            <person name="Auerbach J.A."/>
            <person name="Kautto E."/>
            <person name="Blachly J.S."/>
        </authorList>
    </citation>
    <scope>NUCLEOTIDE SEQUENCE [LARGE SCALE GENOMIC DNA]</scope>
    <source>
        <strain evidence="2">B95-8</strain>
        <tissue evidence="2">Cell line</tissue>
    </source>
</reference>
<keyword evidence="3" id="KW-1185">Reference proteome</keyword>
<organism evidence="2 3">
    <name type="scientific">Saguinus oedipus</name>
    <name type="common">Cotton-top tamarin</name>
    <name type="synonym">Oedipomidas oedipus</name>
    <dbReference type="NCBI Taxonomy" id="9490"/>
    <lineage>
        <taxon>Eukaryota</taxon>
        <taxon>Metazoa</taxon>
        <taxon>Chordata</taxon>
        <taxon>Craniata</taxon>
        <taxon>Vertebrata</taxon>
        <taxon>Euteleostomi</taxon>
        <taxon>Mammalia</taxon>
        <taxon>Eutheria</taxon>
        <taxon>Euarchontoglires</taxon>
        <taxon>Primates</taxon>
        <taxon>Haplorrhini</taxon>
        <taxon>Platyrrhini</taxon>
        <taxon>Cebidae</taxon>
        <taxon>Callitrichinae</taxon>
        <taxon>Saguinus</taxon>
    </lineage>
</organism>
<gene>
    <name evidence="2" type="ORF">P7K49_008961</name>
</gene>
<sequence>SSVCRLWGPMRTGSGTPALCLTLRSAQHLLEQEGKLHSGFSQVEAAEREFECPVKATEKRRRRADVSRRPSGQHHGSQGTSLLPGRNRSESSSWNFGDGVILS</sequence>
<proteinExistence type="predicted"/>